<dbReference type="InterPro" id="IPR023210">
    <property type="entry name" value="NADP_OxRdtase_dom"/>
</dbReference>
<feature type="domain" description="NADP-dependent oxidoreductase" evidence="2">
    <location>
        <begin position="15"/>
        <end position="337"/>
    </location>
</feature>
<dbReference type="Pfam" id="PF00248">
    <property type="entry name" value="Aldo_ket_red"/>
    <property type="match status" value="1"/>
</dbReference>
<dbReference type="RefSeq" id="WP_108781830.1">
    <property type="nucleotide sequence ID" value="NZ_OMKW01000002.1"/>
</dbReference>
<keyword evidence="1 3" id="KW-0560">Oxidoreductase</keyword>
<dbReference type="EMBL" id="OMKW01000002">
    <property type="protein sequence ID" value="SPF29103.1"/>
    <property type="molecule type" value="Genomic_DNA"/>
</dbReference>
<evidence type="ECO:0000259" key="2">
    <source>
        <dbReference type="Pfam" id="PF00248"/>
    </source>
</evidence>
<dbReference type="CDD" id="cd19094">
    <property type="entry name" value="AKR_Tas-like"/>
    <property type="match status" value="1"/>
</dbReference>
<reference evidence="3 4" key="1">
    <citation type="submission" date="2018-03" db="EMBL/GenBank/DDBJ databases">
        <authorList>
            <person name="Keele B.F."/>
        </authorList>
    </citation>
    <scope>NUCLEOTIDE SEQUENCE [LARGE SCALE GENOMIC DNA]</scope>
    <source>
        <strain evidence="3 4">CeCT 8812</strain>
    </source>
</reference>
<organism evidence="3 4">
    <name type="scientific">Pontivivens insulae</name>
    <dbReference type="NCBI Taxonomy" id="1639689"/>
    <lineage>
        <taxon>Bacteria</taxon>
        <taxon>Pseudomonadati</taxon>
        <taxon>Pseudomonadota</taxon>
        <taxon>Alphaproteobacteria</taxon>
        <taxon>Rhodobacterales</taxon>
        <taxon>Paracoccaceae</taxon>
        <taxon>Pontivivens</taxon>
    </lineage>
</organism>
<protein>
    <submittedName>
        <fullName evidence="3">Putative oxidoreductase</fullName>
        <ecNumber evidence="3">1.-.-.-</ecNumber>
    </submittedName>
</protein>
<dbReference type="OrthoDB" id="9803483at2"/>
<dbReference type="Gene3D" id="3.20.20.100">
    <property type="entry name" value="NADP-dependent oxidoreductase domain"/>
    <property type="match status" value="1"/>
</dbReference>
<gene>
    <name evidence="3" type="ORF">POI8812_01409</name>
</gene>
<dbReference type="Proteomes" id="UP000244932">
    <property type="component" value="Unassembled WGS sequence"/>
</dbReference>
<name>A0A2R8AA62_9RHOB</name>
<keyword evidence="4" id="KW-1185">Reference proteome</keyword>
<proteinExistence type="predicted"/>
<dbReference type="PANTHER" id="PTHR43364">
    <property type="entry name" value="NADH-SPECIFIC METHYLGLYOXAL REDUCTASE-RELATED"/>
    <property type="match status" value="1"/>
</dbReference>
<sequence>MKYNRLGQSDLMASEICLGSMTWGTQNTEAEGHAQMDMARERGVNFIDTAEMYPTTPLLAETCGRTEEIMGTWIEGRQDREDLIIATKVVGNGFGMIRDGGPITPSAIHTALEGSLKRLRCDYVDLYQMHWPNQGHFHFRRQWSYDPSDLDTQAILDDTRRNLEALAKEVDAGRIRYVGLSNDTTWGTLQWLRLAKEFDLPRVACVQNEYSLMYRQADLDFAEMAHHEQVSLISYSSLACGLLTGKYSGGAVPSGSRMDVSGPTLGDRTTAQGMEAADAYAALARDNDLDPATMAIAFCLTRPFLASVIIGATTLDQLESVLAASEIELSQDVMDGIGDLHRQYPFPF</sequence>
<dbReference type="AlphaFoldDB" id="A0A2R8AA62"/>
<dbReference type="PANTHER" id="PTHR43364:SF4">
    <property type="entry name" value="NAD(P)-LINKED OXIDOREDUCTASE SUPERFAMILY PROTEIN"/>
    <property type="match status" value="1"/>
</dbReference>
<dbReference type="InterPro" id="IPR036812">
    <property type="entry name" value="NAD(P)_OxRdtase_dom_sf"/>
</dbReference>
<dbReference type="SUPFAM" id="SSF51430">
    <property type="entry name" value="NAD(P)-linked oxidoreductase"/>
    <property type="match status" value="1"/>
</dbReference>
<dbReference type="GO" id="GO:0016491">
    <property type="term" value="F:oxidoreductase activity"/>
    <property type="evidence" value="ECO:0007669"/>
    <property type="project" value="UniProtKB-KW"/>
</dbReference>
<dbReference type="EC" id="1.-.-.-" evidence="3"/>
<evidence type="ECO:0000256" key="1">
    <source>
        <dbReference type="ARBA" id="ARBA00023002"/>
    </source>
</evidence>
<evidence type="ECO:0000313" key="3">
    <source>
        <dbReference type="EMBL" id="SPF29103.1"/>
    </source>
</evidence>
<accession>A0A2R8AA62</accession>
<dbReference type="InterPro" id="IPR050523">
    <property type="entry name" value="AKR_Detox_Biosynth"/>
</dbReference>
<evidence type="ECO:0000313" key="4">
    <source>
        <dbReference type="Proteomes" id="UP000244932"/>
    </source>
</evidence>